<dbReference type="InterPro" id="IPR050301">
    <property type="entry name" value="NTE"/>
</dbReference>
<dbReference type="OrthoDB" id="45309at2759"/>
<comment type="caution">
    <text evidence="4">Lacks conserved residue(s) required for the propagation of feature annotation.</text>
</comment>
<accession>A0A1E7ERX4</accession>
<gene>
    <name evidence="6" type="ORF">FRACYDRAFT_229252</name>
</gene>
<protein>
    <recommendedName>
        <fullName evidence="5">PNPLA domain-containing protein</fullName>
    </recommendedName>
</protein>
<dbReference type="GO" id="GO:0052689">
    <property type="term" value="F:carboxylic ester hydrolase activity"/>
    <property type="evidence" value="ECO:0007669"/>
    <property type="project" value="UniProtKB-ARBA"/>
</dbReference>
<dbReference type="InterPro" id="IPR002641">
    <property type="entry name" value="PNPLA_dom"/>
</dbReference>
<evidence type="ECO:0000256" key="2">
    <source>
        <dbReference type="ARBA" id="ARBA00022963"/>
    </source>
</evidence>
<dbReference type="PANTHER" id="PTHR14226">
    <property type="entry name" value="NEUROPATHY TARGET ESTERASE/SWISS CHEESE D.MELANOGASTER"/>
    <property type="match status" value="1"/>
</dbReference>
<dbReference type="Pfam" id="PF01734">
    <property type="entry name" value="Patatin"/>
    <property type="match status" value="1"/>
</dbReference>
<dbReference type="GO" id="GO:0016042">
    <property type="term" value="P:lipid catabolic process"/>
    <property type="evidence" value="ECO:0007669"/>
    <property type="project" value="UniProtKB-KW"/>
</dbReference>
<dbReference type="PANTHER" id="PTHR14226:SF64">
    <property type="entry name" value="PNPLA DOMAIN-CONTAINING PROTEIN"/>
    <property type="match status" value="1"/>
</dbReference>
<evidence type="ECO:0000256" key="4">
    <source>
        <dbReference type="PROSITE-ProRule" id="PRU01161"/>
    </source>
</evidence>
<dbReference type="InParanoid" id="A0A1E7ERX4"/>
<reference evidence="6 7" key="1">
    <citation type="submission" date="2016-09" db="EMBL/GenBank/DDBJ databases">
        <title>Extensive genetic diversity and differential bi-allelic expression allows diatom success in the polar Southern Ocean.</title>
        <authorList>
            <consortium name="DOE Joint Genome Institute"/>
            <person name="Mock T."/>
            <person name="Otillar R.P."/>
            <person name="Strauss J."/>
            <person name="Dupont C."/>
            <person name="Frickenhaus S."/>
            <person name="Maumus F."/>
            <person name="Mcmullan M."/>
            <person name="Sanges R."/>
            <person name="Schmutz J."/>
            <person name="Toseland A."/>
            <person name="Valas R."/>
            <person name="Veluchamy A."/>
            <person name="Ward B.J."/>
            <person name="Allen A."/>
            <person name="Barry K."/>
            <person name="Falciatore A."/>
            <person name="Ferrante M."/>
            <person name="Fortunato A.E."/>
            <person name="Gloeckner G."/>
            <person name="Gruber A."/>
            <person name="Hipkin R."/>
            <person name="Janech M."/>
            <person name="Kroth P."/>
            <person name="Leese F."/>
            <person name="Lindquist E."/>
            <person name="Lyon B.R."/>
            <person name="Martin J."/>
            <person name="Mayer C."/>
            <person name="Parker M."/>
            <person name="Quesneville H."/>
            <person name="Raymond J."/>
            <person name="Uhlig C."/>
            <person name="Valentin K.U."/>
            <person name="Worden A.Z."/>
            <person name="Armbrust E.V."/>
            <person name="Bowler C."/>
            <person name="Green B."/>
            <person name="Moulton V."/>
            <person name="Van Oosterhout C."/>
            <person name="Grigoriev I."/>
        </authorList>
    </citation>
    <scope>NUCLEOTIDE SEQUENCE [LARGE SCALE GENOMIC DNA]</scope>
    <source>
        <strain evidence="6 7">CCMP1102</strain>
    </source>
</reference>
<feature type="short sequence motif" description="GXSXG" evidence="4">
    <location>
        <begin position="144"/>
        <end position="148"/>
    </location>
</feature>
<dbReference type="GO" id="GO:0016298">
    <property type="term" value="F:lipase activity"/>
    <property type="evidence" value="ECO:0007669"/>
    <property type="project" value="UniProtKB-ARBA"/>
</dbReference>
<dbReference type="AlphaFoldDB" id="A0A1E7ERX4"/>
<evidence type="ECO:0000313" key="6">
    <source>
        <dbReference type="EMBL" id="OEU08313.1"/>
    </source>
</evidence>
<dbReference type="InterPro" id="IPR016035">
    <property type="entry name" value="Acyl_Trfase/lysoPLipase"/>
</dbReference>
<keyword evidence="7" id="KW-1185">Reference proteome</keyword>
<name>A0A1E7ERX4_9STRA</name>
<dbReference type="SUPFAM" id="SSF52151">
    <property type="entry name" value="FabD/lysophospholipase-like"/>
    <property type="match status" value="1"/>
</dbReference>
<dbReference type="KEGG" id="fcy:FRACYDRAFT_229252"/>
<evidence type="ECO:0000256" key="3">
    <source>
        <dbReference type="ARBA" id="ARBA00023098"/>
    </source>
</evidence>
<evidence type="ECO:0000259" key="5">
    <source>
        <dbReference type="PROSITE" id="PS51635"/>
    </source>
</evidence>
<organism evidence="6 7">
    <name type="scientific">Fragilariopsis cylindrus CCMP1102</name>
    <dbReference type="NCBI Taxonomy" id="635003"/>
    <lineage>
        <taxon>Eukaryota</taxon>
        <taxon>Sar</taxon>
        <taxon>Stramenopiles</taxon>
        <taxon>Ochrophyta</taxon>
        <taxon>Bacillariophyta</taxon>
        <taxon>Bacillariophyceae</taxon>
        <taxon>Bacillariophycidae</taxon>
        <taxon>Bacillariales</taxon>
        <taxon>Bacillariaceae</taxon>
        <taxon>Fragilariopsis</taxon>
    </lineage>
</organism>
<dbReference type="Proteomes" id="UP000095751">
    <property type="component" value="Unassembled WGS sequence"/>
</dbReference>
<feature type="domain" description="PNPLA" evidence="5">
    <location>
        <begin position="111"/>
        <end position="310"/>
    </location>
</feature>
<keyword evidence="3" id="KW-0443">Lipid metabolism</keyword>
<keyword evidence="1" id="KW-0378">Hydrolase</keyword>
<proteinExistence type="predicted"/>
<evidence type="ECO:0000256" key="1">
    <source>
        <dbReference type="ARBA" id="ARBA00022801"/>
    </source>
</evidence>
<sequence length="534" mass="59540">MSSYDRGVTSSTYSHERLQLNNMLEDMKQSEKDSSYQITSLVDLDECWDKLDEEEDKKSKAACLLSVKGDTQIIGSPDHPDIIHPVVRVLYDRKRNQESGAAKDEGQKIALVIEGGGMRGCVTGGMVCAIDYLGLRDCVDIVYGSSAGSIIGAYFITGQLPWFGPELYYDQLTTVGKSFIDTSRLLRALGLGLVNPKLIKDVITRPNAGKPIIDLEYLLVETLQKRKPLDWSTFVERQEQNIQPLRVVASSMDSEEPIVMNYKDGHFRSLEELAKCMHGSCLLPGIAGPVVNILKNKEDISSDKPKFVFRNNLQDDDYEPLADALIYAPIPYDIANKEGATHMIVLRSKPDGGDVIGKGGGIGEKLIWSRFFLRKNKLSKVYRRLRKQLHKRLYAKNILELNEAAARSWSVSSSSSLPPTLTVAIPPGVDEIGRLEDDREAIFEGVRNGFARAYDALVEDPNERGKGQEIAKMVYPDEILDYSPQEIYNPSTTENDKSAFATYMSRSGIWPKAWKGMTTPPIGPLGWKSFCVLV</sequence>
<dbReference type="Gene3D" id="3.40.1090.10">
    <property type="entry name" value="Cytosolic phospholipase A2 catalytic domain"/>
    <property type="match status" value="1"/>
</dbReference>
<dbReference type="PROSITE" id="PS51635">
    <property type="entry name" value="PNPLA"/>
    <property type="match status" value="1"/>
</dbReference>
<evidence type="ECO:0000313" key="7">
    <source>
        <dbReference type="Proteomes" id="UP000095751"/>
    </source>
</evidence>
<keyword evidence="2" id="KW-0442">Lipid degradation</keyword>
<feature type="short sequence motif" description="GXGXXG" evidence="4">
    <location>
        <begin position="115"/>
        <end position="120"/>
    </location>
</feature>
<dbReference type="EMBL" id="KV784381">
    <property type="protein sequence ID" value="OEU08313.1"/>
    <property type="molecule type" value="Genomic_DNA"/>
</dbReference>